<keyword evidence="3" id="KW-1185">Reference proteome</keyword>
<dbReference type="PANTHER" id="PTHR32278:SF144">
    <property type="entry name" value="F-BOX PROTEIN PP2-B12 ISOFORM X1"/>
    <property type="match status" value="1"/>
</dbReference>
<dbReference type="Gene3D" id="1.20.1280.50">
    <property type="match status" value="1"/>
</dbReference>
<feature type="domain" description="F-box" evidence="1">
    <location>
        <begin position="7"/>
        <end position="44"/>
    </location>
</feature>
<accession>A0AAE1IXK6</accession>
<dbReference type="InterPro" id="IPR001810">
    <property type="entry name" value="F-box_dom"/>
</dbReference>
<dbReference type="InterPro" id="IPR036047">
    <property type="entry name" value="F-box-like_dom_sf"/>
</dbReference>
<comment type="caution">
    <text evidence="2">The sequence shown here is derived from an EMBL/GenBank/DDBJ whole genome shotgun (WGS) entry which is preliminary data.</text>
</comment>
<proteinExistence type="predicted"/>
<dbReference type="Pfam" id="PF00646">
    <property type="entry name" value="F-box"/>
    <property type="match status" value="1"/>
</dbReference>
<dbReference type="PANTHER" id="PTHR32278">
    <property type="entry name" value="F-BOX DOMAIN-CONTAINING PROTEIN"/>
    <property type="match status" value="1"/>
</dbReference>
<organism evidence="2 3">
    <name type="scientific">Acacia crassicarpa</name>
    <name type="common">northern wattle</name>
    <dbReference type="NCBI Taxonomy" id="499986"/>
    <lineage>
        <taxon>Eukaryota</taxon>
        <taxon>Viridiplantae</taxon>
        <taxon>Streptophyta</taxon>
        <taxon>Embryophyta</taxon>
        <taxon>Tracheophyta</taxon>
        <taxon>Spermatophyta</taxon>
        <taxon>Magnoliopsida</taxon>
        <taxon>eudicotyledons</taxon>
        <taxon>Gunneridae</taxon>
        <taxon>Pentapetalae</taxon>
        <taxon>rosids</taxon>
        <taxon>fabids</taxon>
        <taxon>Fabales</taxon>
        <taxon>Fabaceae</taxon>
        <taxon>Caesalpinioideae</taxon>
        <taxon>mimosoid clade</taxon>
        <taxon>Acacieae</taxon>
        <taxon>Acacia</taxon>
    </lineage>
</organism>
<dbReference type="AlphaFoldDB" id="A0AAE1IXK6"/>
<dbReference type="CDD" id="cd22162">
    <property type="entry name" value="F-box_AtSKIP3-like"/>
    <property type="match status" value="1"/>
</dbReference>
<evidence type="ECO:0000313" key="3">
    <source>
        <dbReference type="Proteomes" id="UP001293593"/>
    </source>
</evidence>
<dbReference type="Proteomes" id="UP001293593">
    <property type="component" value="Unassembled WGS sequence"/>
</dbReference>
<protein>
    <recommendedName>
        <fullName evidence="1">F-box domain-containing protein</fullName>
    </recommendedName>
</protein>
<evidence type="ECO:0000313" key="2">
    <source>
        <dbReference type="EMBL" id="KAK4259797.1"/>
    </source>
</evidence>
<evidence type="ECO:0000259" key="1">
    <source>
        <dbReference type="Pfam" id="PF00646"/>
    </source>
</evidence>
<dbReference type="Pfam" id="PF14299">
    <property type="entry name" value="PP2"/>
    <property type="match status" value="1"/>
</dbReference>
<dbReference type="EMBL" id="JAWXYG010000011">
    <property type="protein sequence ID" value="KAK4259797.1"/>
    <property type="molecule type" value="Genomic_DNA"/>
</dbReference>
<sequence length="259" mass="29416">MDMARVLPKDCMCKILSLTTPKDACRSSAVCLALKNSADSDETWEAFLPAELEHLVAQSSSTNLNSLAKKQLYLHLCDHPLLLAGNTMSFSLDKESGKKCYMIGARGLWILWSHVPKYWSYASIQESRFPEVAVLHQVWWFEVKGNFNTKLLSQRTTYDVLFVFQFGSEILGFADTSINFSLNESGIHKSEGQVALYPPIIGVKQRKDGWLEIKVGEFYTEDEEDGGSILEFKLWDFDDYNEKSGILVEGFEFRPKSPE</sequence>
<gene>
    <name evidence="2" type="ORF">QN277_006091</name>
</gene>
<dbReference type="InterPro" id="IPR025886">
    <property type="entry name" value="PP2-like"/>
</dbReference>
<name>A0AAE1IXK6_9FABA</name>
<reference evidence="2" key="1">
    <citation type="submission" date="2023-10" db="EMBL/GenBank/DDBJ databases">
        <title>Chromosome-level genome of the transformable northern wattle, Acacia crassicarpa.</title>
        <authorList>
            <person name="Massaro I."/>
            <person name="Sinha N.R."/>
            <person name="Poethig S."/>
            <person name="Leichty A.R."/>
        </authorList>
    </citation>
    <scope>NUCLEOTIDE SEQUENCE</scope>
    <source>
        <strain evidence="2">Acra3RX</strain>
        <tissue evidence="2">Leaf</tissue>
    </source>
</reference>
<dbReference type="SUPFAM" id="SSF81383">
    <property type="entry name" value="F-box domain"/>
    <property type="match status" value="1"/>
</dbReference>